<dbReference type="Proteomes" id="UP000231183">
    <property type="component" value="Unassembled WGS sequence"/>
</dbReference>
<dbReference type="Gene3D" id="3.30.110.170">
    <property type="entry name" value="Protein of unknown function (DUF541), domain 1"/>
    <property type="match status" value="1"/>
</dbReference>
<evidence type="ECO:0008006" key="4">
    <source>
        <dbReference type="Google" id="ProtNLM"/>
    </source>
</evidence>
<dbReference type="Gene3D" id="3.30.70.2970">
    <property type="entry name" value="Protein of unknown function (DUF541), domain 2"/>
    <property type="match status" value="1"/>
</dbReference>
<dbReference type="InterPro" id="IPR007497">
    <property type="entry name" value="SIMPL/DUF541"/>
</dbReference>
<proteinExistence type="predicted"/>
<keyword evidence="1" id="KW-0472">Membrane</keyword>
<gene>
    <name evidence="2" type="ORF">COU31_00275</name>
</gene>
<dbReference type="InterPro" id="IPR052022">
    <property type="entry name" value="26kDa_periplasmic_antigen"/>
</dbReference>
<accession>A0A2M6W533</accession>
<keyword evidence="1" id="KW-1133">Transmembrane helix</keyword>
<evidence type="ECO:0000313" key="2">
    <source>
        <dbReference type="EMBL" id="PIT87907.1"/>
    </source>
</evidence>
<comment type="caution">
    <text evidence="2">The sequence shown here is derived from an EMBL/GenBank/DDBJ whole genome shotgun (WGS) entry which is preliminary data.</text>
</comment>
<dbReference type="Pfam" id="PF04402">
    <property type="entry name" value="SIMPL"/>
    <property type="match status" value="1"/>
</dbReference>
<keyword evidence="1" id="KW-0812">Transmembrane</keyword>
<dbReference type="PANTHER" id="PTHR34387:SF1">
    <property type="entry name" value="PERIPLASMIC IMMUNOGENIC PROTEIN"/>
    <property type="match status" value="1"/>
</dbReference>
<dbReference type="EMBL" id="PFBX01000003">
    <property type="protein sequence ID" value="PIT87907.1"/>
    <property type="molecule type" value="Genomic_DNA"/>
</dbReference>
<evidence type="ECO:0000256" key="1">
    <source>
        <dbReference type="SAM" id="Phobius"/>
    </source>
</evidence>
<name>A0A2M6W533_9BACT</name>
<dbReference type="GO" id="GO:0006974">
    <property type="term" value="P:DNA damage response"/>
    <property type="evidence" value="ECO:0007669"/>
    <property type="project" value="TreeGrafter"/>
</dbReference>
<dbReference type="AlphaFoldDB" id="A0A2M6W533"/>
<sequence length="289" mass="31051">MPIKKTTLKVPVANVATNSPTTANNVKKSDCVGRQKYSCEFGRKLLTVFVGILLVYMIVFIGTLINNNMKKSLYIGQADQPTKTITISGYGKVVGANDIAVTTIGYSNTSTDVGTAQTNNKKVVDALLADLKTLGVSADDITSNYTIYPEYDYTSSRSAFVGYRVSHQLTIKVRDLTKIQNVLSLAGKHGANQVSGLNFTVDDPENLKAKARAEALLNVKKKAQTVAGYLGVNLVSVMSYNEYENQYGGVLKSYADSSLGASASSLSAPQVATGSNTVEMNINVVYEVR</sequence>
<organism evidence="2 3">
    <name type="scientific">Candidatus Magasanikbacteria bacterium CG10_big_fil_rev_8_21_14_0_10_40_10</name>
    <dbReference type="NCBI Taxonomy" id="1974648"/>
    <lineage>
        <taxon>Bacteria</taxon>
        <taxon>Candidatus Magasanikiibacteriota</taxon>
    </lineage>
</organism>
<dbReference type="PANTHER" id="PTHR34387">
    <property type="entry name" value="SLR1258 PROTEIN"/>
    <property type="match status" value="1"/>
</dbReference>
<protein>
    <recommendedName>
        <fullName evidence="4">SIMPL domain-containing protein</fullName>
    </recommendedName>
</protein>
<feature type="transmembrane region" description="Helical" evidence="1">
    <location>
        <begin position="45"/>
        <end position="65"/>
    </location>
</feature>
<reference evidence="3" key="1">
    <citation type="submission" date="2017-09" db="EMBL/GenBank/DDBJ databases">
        <title>Depth-based differentiation of microbial function through sediment-hosted aquifers and enrichment of novel symbionts in the deep terrestrial subsurface.</title>
        <authorList>
            <person name="Probst A.J."/>
            <person name="Ladd B."/>
            <person name="Jarett J.K."/>
            <person name="Geller-Mcgrath D.E."/>
            <person name="Sieber C.M.K."/>
            <person name="Emerson J.B."/>
            <person name="Anantharaman K."/>
            <person name="Thomas B.C."/>
            <person name="Malmstrom R."/>
            <person name="Stieglmeier M."/>
            <person name="Klingl A."/>
            <person name="Woyke T."/>
            <person name="Ryan C.M."/>
            <person name="Banfield J.F."/>
        </authorList>
    </citation>
    <scope>NUCLEOTIDE SEQUENCE [LARGE SCALE GENOMIC DNA]</scope>
</reference>
<evidence type="ECO:0000313" key="3">
    <source>
        <dbReference type="Proteomes" id="UP000231183"/>
    </source>
</evidence>